<organism evidence="2 3">
    <name type="scientific">Radiobacillus deserti</name>
    <dbReference type="NCBI Taxonomy" id="2594883"/>
    <lineage>
        <taxon>Bacteria</taxon>
        <taxon>Bacillati</taxon>
        <taxon>Bacillota</taxon>
        <taxon>Bacilli</taxon>
        <taxon>Bacillales</taxon>
        <taxon>Bacillaceae</taxon>
        <taxon>Radiobacillus</taxon>
    </lineage>
</organism>
<dbReference type="RefSeq" id="WP_143895234.1">
    <property type="nucleotide sequence ID" value="NZ_CP041666.1"/>
</dbReference>
<protein>
    <recommendedName>
        <fullName evidence="4">YmcC</fullName>
    </recommendedName>
</protein>
<dbReference type="Proteomes" id="UP000315215">
    <property type="component" value="Chromosome"/>
</dbReference>
<dbReference type="OrthoDB" id="2082317at2"/>
<keyword evidence="1" id="KW-1133">Transmembrane helix</keyword>
<dbReference type="EMBL" id="CP041666">
    <property type="protein sequence ID" value="QDP41065.1"/>
    <property type="molecule type" value="Genomic_DNA"/>
</dbReference>
<keyword evidence="1" id="KW-0472">Membrane</keyword>
<feature type="transmembrane region" description="Helical" evidence="1">
    <location>
        <begin position="34"/>
        <end position="53"/>
    </location>
</feature>
<feature type="transmembrane region" description="Helical" evidence="1">
    <location>
        <begin position="150"/>
        <end position="171"/>
    </location>
</feature>
<keyword evidence="3" id="KW-1185">Reference proteome</keyword>
<accession>A0A516KI41</accession>
<evidence type="ECO:0000256" key="1">
    <source>
        <dbReference type="SAM" id="Phobius"/>
    </source>
</evidence>
<name>A0A516KI41_9BACI</name>
<reference evidence="2 3" key="1">
    <citation type="submission" date="2019-07" db="EMBL/GenBank/DDBJ databases">
        <authorList>
            <person name="Li J."/>
        </authorList>
    </citation>
    <scope>NUCLEOTIDE SEQUENCE [LARGE SCALE GENOMIC DNA]</scope>
    <source>
        <strain evidence="2 3">TKL69</strain>
    </source>
</reference>
<evidence type="ECO:0000313" key="2">
    <source>
        <dbReference type="EMBL" id="QDP41065.1"/>
    </source>
</evidence>
<dbReference type="KEGG" id="aqt:FN924_13205"/>
<feature type="transmembrane region" description="Helical" evidence="1">
    <location>
        <begin position="6"/>
        <end position="27"/>
    </location>
</feature>
<gene>
    <name evidence="2" type="ORF">FN924_13205</name>
</gene>
<keyword evidence="1" id="KW-0812">Transmembrane</keyword>
<dbReference type="AlphaFoldDB" id="A0A516KI41"/>
<evidence type="ECO:0008006" key="4">
    <source>
        <dbReference type="Google" id="ProtNLM"/>
    </source>
</evidence>
<feature type="transmembrane region" description="Helical" evidence="1">
    <location>
        <begin position="121"/>
        <end position="138"/>
    </location>
</feature>
<proteinExistence type="predicted"/>
<feature type="transmembrane region" description="Helical" evidence="1">
    <location>
        <begin position="59"/>
        <end position="79"/>
    </location>
</feature>
<sequence length="176" mass="20046">MITALIITCEILFWVVILLGLITRYVLRKEKAGLFLLALSPLLDLMLLIVTGFDLYRGATATPAHAIAAVYIGVSIAFGKSMIQWADERFQYYFLKQGAKPQKRYGYDYAKHYFTGWLRHALAYMIGASLLVGTIVWIDDSSKTEALYGILRIWLIVVAIDLLISISYFIWPRKTK</sequence>
<evidence type="ECO:0000313" key="3">
    <source>
        <dbReference type="Proteomes" id="UP000315215"/>
    </source>
</evidence>